<feature type="compositionally biased region" description="Basic and acidic residues" evidence="1">
    <location>
        <begin position="92"/>
        <end position="103"/>
    </location>
</feature>
<name>A0A6L5YMZ9_9FIRM</name>
<comment type="caution">
    <text evidence="2">The sequence shown here is derived from an EMBL/GenBank/DDBJ whole genome shotgun (WGS) entry which is preliminary data.</text>
</comment>
<evidence type="ECO:0000313" key="3">
    <source>
        <dbReference type="Proteomes" id="UP000474024"/>
    </source>
</evidence>
<dbReference type="RefSeq" id="WP_154427674.1">
    <property type="nucleotide sequence ID" value="NZ_VUNI01000001.1"/>
</dbReference>
<dbReference type="EMBL" id="VUNI01000001">
    <property type="protein sequence ID" value="MST73472.1"/>
    <property type="molecule type" value="Genomic_DNA"/>
</dbReference>
<dbReference type="AlphaFoldDB" id="A0A6L5YMZ9"/>
<feature type="region of interest" description="Disordered" evidence="1">
    <location>
        <begin position="73"/>
        <end position="103"/>
    </location>
</feature>
<reference evidence="2 3" key="1">
    <citation type="submission" date="2019-08" db="EMBL/GenBank/DDBJ databases">
        <title>In-depth cultivation of the pig gut microbiome towards novel bacterial diversity and tailored functional studies.</title>
        <authorList>
            <person name="Wylensek D."/>
            <person name="Hitch T.C.A."/>
            <person name="Clavel T."/>
        </authorList>
    </citation>
    <scope>NUCLEOTIDE SEQUENCE [LARGE SCALE GENOMIC DNA]</scope>
    <source>
        <strain evidence="2 3">MUC/MUC-530-WT-4D</strain>
    </source>
</reference>
<protein>
    <submittedName>
        <fullName evidence="2">Uncharacterized protein</fullName>
    </submittedName>
</protein>
<evidence type="ECO:0000313" key="2">
    <source>
        <dbReference type="EMBL" id="MST73472.1"/>
    </source>
</evidence>
<organism evidence="2 3">
    <name type="scientific">Roseburia porci</name>
    <dbReference type="NCBI Taxonomy" id="2605790"/>
    <lineage>
        <taxon>Bacteria</taxon>
        <taxon>Bacillati</taxon>
        <taxon>Bacillota</taxon>
        <taxon>Clostridia</taxon>
        <taxon>Lachnospirales</taxon>
        <taxon>Lachnospiraceae</taxon>
        <taxon>Roseburia</taxon>
    </lineage>
</organism>
<keyword evidence="3" id="KW-1185">Reference proteome</keyword>
<evidence type="ECO:0000256" key="1">
    <source>
        <dbReference type="SAM" id="MobiDB-lite"/>
    </source>
</evidence>
<proteinExistence type="predicted"/>
<dbReference type="Proteomes" id="UP000474024">
    <property type="component" value="Unassembled WGS sequence"/>
</dbReference>
<gene>
    <name evidence="2" type="ORF">FYJ75_00300</name>
</gene>
<sequence length="169" mass="18810">MEKLRIKKKEYDIEGIEKDGNLLKIMFSSETDNIKFAGTMDLLTAGGELEATICGYTTVYKVDGSTVVLSNDGSVYTEPVSEPDPVTPELTEEQKQEQERLAKVTETESRIAAIDAEFKTLDYIGIKIATGRASISDYEPEIARMSELADEKNELETQLTDLQSTKEVE</sequence>
<accession>A0A6L5YMZ9</accession>